<sequence>MALIFKEHNARTNSNSFILNNFEQFYIRLYAHGYTRQEIIDFLELPKSKAYSIRASLKSKFKTSNFDKITSKAFKKGLIERIDFLDETVKTQALKFTKSICDKYIKTTTPLQKIKEVKVDILGFYYACEHSIHSQLENKAIKDQLSQNEKEYIRDMYKGFRRNKVETENNLYKEHIKVLNQAVFEKLGVTNWFNVYKKALQLDIIKPQNISNESIVLEVNNTATNIVRLFSLKRLNYNEKKLGIYDELLKLYSNIEFAILLYDNAQ</sequence>
<accession>A0ABP9GB25</accession>
<proteinExistence type="predicted"/>
<evidence type="ECO:0000313" key="1">
    <source>
        <dbReference type="EMBL" id="GAA4936092.1"/>
    </source>
</evidence>
<evidence type="ECO:0000313" key="2">
    <source>
        <dbReference type="Proteomes" id="UP001501302"/>
    </source>
</evidence>
<dbReference type="Proteomes" id="UP001501302">
    <property type="component" value="Unassembled WGS sequence"/>
</dbReference>
<protein>
    <submittedName>
        <fullName evidence="1">Uncharacterized protein</fullName>
    </submittedName>
</protein>
<comment type="caution">
    <text evidence="1">The sequence shown here is derived from an EMBL/GenBank/DDBJ whole genome shotgun (WGS) entry which is preliminary data.</text>
</comment>
<dbReference type="RefSeq" id="WP_345190054.1">
    <property type="nucleotide sequence ID" value="NZ_BAABJJ010000009.1"/>
</dbReference>
<gene>
    <name evidence="1" type="ORF">GCM10023314_05550</name>
</gene>
<keyword evidence="2" id="KW-1185">Reference proteome</keyword>
<organism evidence="1 2">
    <name type="scientific">Algibacter agarivorans</name>
    <dbReference type="NCBI Taxonomy" id="1109741"/>
    <lineage>
        <taxon>Bacteria</taxon>
        <taxon>Pseudomonadati</taxon>
        <taxon>Bacteroidota</taxon>
        <taxon>Flavobacteriia</taxon>
        <taxon>Flavobacteriales</taxon>
        <taxon>Flavobacteriaceae</taxon>
        <taxon>Algibacter</taxon>
    </lineage>
</organism>
<reference evidence="2" key="1">
    <citation type="journal article" date="2019" name="Int. J. Syst. Evol. Microbiol.">
        <title>The Global Catalogue of Microorganisms (GCM) 10K type strain sequencing project: providing services to taxonomists for standard genome sequencing and annotation.</title>
        <authorList>
            <consortium name="The Broad Institute Genomics Platform"/>
            <consortium name="The Broad Institute Genome Sequencing Center for Infectious Disease"/>
            <person name="Wu L."/>
            <person name="Ma J."/>
        </authorList>
    </citation>
    <scope>NUCLEOTIDE SEQUENCE [LARGE SCALE GENOMIC DNA]</scope>
    <source>
        <strain evidence="2">JCM 18285</strain>
    </source>
</reference>
<name>A0ABP9GB25_9FLAO</name>
<dbReference type="EMBL" id="BAABJJ010000009">
    <property type="protein sequence ID" value="GAA4936092.1"/>
    <property type="molecule type" value="Genomic_DNA"/>
</dbReference>